<dbReference type="Pfam" id="PF00787">
    <property type="entry name" value="PX"/>
    <property type="match status" value="1"/>
</dbReference>
<dbReference type="Gene3D" id="3.30.1520.10">
    <property type="entry name" value="Phox-like domain"/>
    <property type="match status" value="1"/>
</dbReference>
<reference evidence="2" key="1">
    <citation type="submission" date="2021-09" db="EMBL/GenBank/DDBJ databases">
        <authorList>
            <consortium name="AG Swart"/>
            <person name="Singh M."/>
            <person name="Singh A."/>
            <person name="Seah K."/>
            <person name="Emmerich C."/>
        </authorList>
    </citation>
    <scope>NUCLEOTIDE SEQUENCE</scope>
    <source>
        <strain evidence="2">ATCC30299</strain>
    </source>
</reference>
<dbReference type="CDD" id="cd06093">
    <property type="entry name" value="PX_domain"/>
    <property type="match status" value="1"/>
</dbReference>
<protein>
    <recommendedName>
        <fullName evidence="1">PX domain-containing protein</fullName>
    </recommendedName>
</protein>
<dbReference type="AlphaFoldDB" id="A0AAU9IUL2"/>
<dbReference type="Proteomes" id="UP001162131">
    <property type="component" value="Unassembled WGS sequence"/>
</dbReference>
<evidence type="ECO:0000259" key="1">
    <source>
        <dbReference type="PROSITE" id="PS50195"/>
    </source>
</evidence>
<dbReference type="InterPro" id="IPR027267">
    <property type="entry name" value="AH/BAR_dom_sf"/>
</dbReference>
<evidence type="ECO:0000313" key="3">
    <source>
        <dbReference type="Proteomes" id="UP001162131"/>
    </source>
</evidence>
<proteinExistence type="predicted"/>
<dbReference type="EMBL" id="CAJZBQ010000013">
    <property type="protein sequence ID" value="CAG9315430.1"/>
    <property type="molecule type" value="Genomic_DNA"/>
</dbReference>
<organism evidence="2 3">
    <name type="scientific">Blepharisma stoltei</name>
    <dbReference type="NCBI Taxonomy" id="1481888"/>
    <lineage>
        <taxon>Eukaryota</taxon>
        <taxon>Sar</taxon>
        <taxon>Alveolata</taxon>
        <taxon>Ciliophora</taxon>
        <taxon>Postciliodesmatophora</taxon>
        <taxon>Heterotrichea</taxon>
        <taxon>Heterotrichida</taxon>
        <taxon>Blepharismidae</taxon>
        <taxon>Blepharisma</taxon>
    </lineage>
</organism>
<dbReference type="InterPro" id="IPR001683">
    <property type="entry name" value="PX_dom"/>
</dbReference>
<sequence length="416" mass="48597">MENPLSDFKGNYEESKESLIKENLLYSPAEENTETDLSRIQQYRDLHAVASVCNPIIKEGTFKKYVIYTIKGSDSTGIFEVARRYKEFRALRQLLVRNWPGCYIPQLPGKQASGNFLPNFIEQRRKLLDLFICKLISLPYFYRSEEFQTFIRGGSSDYKKLAGDCKKYDYNEISENYQAVFREFLSQKVTDEDERNLEKLLSTFEDGLENLQKFENSCKISVDYFGIYDKELSGLIQGIKNVNKLYANGFGGREINVEIRDTYTNPFYILLDWARAEILDQQSIIEAIQKKSEFKKILDKAEGNFDSEKQKLQKMHTGRKPISQIFSSKSKQDHIKNAESNHQYLEKELQSIAMINKIISLLLIRREIPRFKQQKASRYETMMRNFACAECQEFEYIVSQALQIQDCLNVTDLSQQ</sequence>
<dbReference type="PANTHER" id="PTHR10555">
    <property type="entry name" value="SORTING NEXIN"/>
    <property type="match status" value="1"/>
</dbReference>
<dbReference type="Gene3D" id="1.20.1270.60">
    <property type="entry name" value="Arfaptin homology (AH) domain/BAR domain"/>
    <property type="match status" value="1"/>
</dbReference>
<feature type="domain" description="PX" evidence="1">
    <location>
        <begin position="46"/>
        <end position="158"/>
    </location>
</feature>
<gene>
    <name evidence="2" type="ORF">BSTOLATCC_MIC13200</name>
</gene>
<dbReference type="PROSITE" id="PS50195">
    <property type="entry name" value="PX"/>
    <property type="match status" value="1"/>
</dbReference>
<evidence type="ECO:0000313" key="2">
    <source>
        <dbReference type="EMBL" id="CAG9315430.1"/>
    </source>
</evidence>
<dbReference type="SUPFAM" id="SSF64268">
    <property type="entry name" value="PX domain"/>
    <property type="match status" value="1"/>
</dbReference>
<accession>A0AAU9IUL2</accession>
<dbReference type="SMART" id="SM00312">
    <property type="entry name" value="PX"/>
    <property type="match status" value="1"/>
</dbReference>
<dbReference type="GO" id="GO:0005768">
    <property type="term" value="C:endosome"/>
    <property type="evidence" value="ECO:0007669"/>
    <property type="project" value="TreeGrafter"/>
</dbReference>
<keyword evidence="3" id="KW-1185">Reference proteome</keyword>
<name>A0AAU9IUL2_9CILI</name>
<dbReference type="GO" id="GO:0035091">
    <property type="term" value="F:phosphatidylinositol binding"/>
    <property type="evidence" value="ECO:0007669"/>
    <property type="project" value="InterPro"/>
</dbReference>
<dbReference type="InterPro" id="IPR036871">
    <property type="entry name" value="PX_dom_sf"/>
</dbReference>
<dbReference type="PANTHER" id="PTHR10555:SF170">
    <property type="entry name" value="FI18122P1"/>
    <property type="match status" value="1"/>
</dbReference>
<comment type="caution">
    <text evidence="2">The sequence shown here is derived from an EMBL/GenBank/DDBJ whole genome shotgun (WGS) entry which is preliminary data.</text>
</comment>